<comment type="caution">
    <text evidence="2">The sequence shown here is derived from an EMBL/GenBank/DDBJ whole genome shotgun (WGS) entry which is preliminary data.</text>
</comment>
<protein>
    <submittedName>
        <fullName evidence="2">DDE-1 domain-containing protein</fullName>
    </submittedName>
</protein>
<dbReference type="Proteomes" id="UP001642464">
    <property type="component" value="Unassembled WGS sequence"/>
</dbReference>
<feature type="region of interest" description="Disordered" evidence="1">
    <location>
        <begin position="542"/>
        <end position="569"/>
    </location>
</feature>
<dbReference type="EMBL" id="CAXAMM010023381">
    <property type="protein sequence ID" value="CAK9053568.1"/>
    <property type="molecule type" value="Genomic_DNA"/>
</dbReference>
<evidence type="ECO:0000313" key="3">
    <source>
        <dbReference type="Proteomes" id="UP001642464"/>
    </source>
</evidence>
<organism evidence="2 3">
    <name type="scientific">Durusdinium trenchii</name>
    <dbReference type="NCBI Taxonomy" id="1381693"/>
    <lineage>
        <taxon>Eukaryota</taxon>
        <taxon>Sar</taxon>
        <taxon>Alveolata</taxon>
        <taxon>Dinophyceae</taxon>
        <taxon>Suessiales</taxon>
        <taxon>Symbiodiniaceae</taxon>
        <taxon>Durusdinium</taxon>
    </lineage>
</organism>
<keyword evidence="3" id="KW-1185">Reference proteome</keyword>
<feature type="compositionally biased region" description="Basic and acidic residues" evidence="1">
    <location>
        <begin position="36"/>
        <end position="50"/>
    </location>
</feature>
<sequence length="672" mass="75051">MDVEDTFILPQDHVAPDAALTSESSKLTQNDVAGTDCKEPGAGDPPHGWERRAKESQQHWYARICAFRDGGQKRKQADYVAKWKAMTNGQQDAFRREVKAKLSNTGSATALECQPNKTLLPWEVESDAGRMIQLPQGYTTDDLVRDFEQYSHHPAGHDQKRWEMYGLLHLLLKDAGTKLQKPATAESELKALKINKKQLYKIATMFPEHLPFECPPIFRMGRTPQSSLSVAEKDLWTYIRFHECTGSSLSVQEVEKAIVVMKMEKMGHLRDEPPVGELQSRIESMLPKYNHLWRDLKEWCRKTKPPSEQLSVSKLKLKTGYEVTSCTPQVVAAVLSDLEDMCTRAGIMRDGILLEKEAGRLIITDEKGLSFVFFLEQCLIKPARERYPDTSIPLILILDSGLSETQARAGWAQCGWTPGERIQRIKVLNERATELFHCKDSWCAPTPQSKTSSALSIVEKVSPQKKSCSADGCKAKVSVVEKFCGQCGAANSNYESKTAELYKAKRSGWLKPPQLLEVAAENAAEKQLAVGVGELFKKLRSKDKGQADSGHQEQALEDPLPAPGKGATTSAEKIVEEAVEFDLKEPDGCISISYIVACFPVAERDAVIPIATFYVDNELRKKTGKGHPLWEVFRMNVISSNVLGSKQARKAWLSAWSSNRSNQFAKPPKPKT</sequence>
<evidence type="ECO:0000256" key="1">
    <source>
        <dbReference type="SAM" id="MobiDB-lite"/>
    </source>
</evidence>
<reference evidence="2 3" key="1">
    <citation type="submission" date="2024-02" db="EMBL/GenBank/DDBJ databases">
        <authorList>
            <person name="Chen Y."/>
            <person name="Shah S."/>
            <person name="Dougan E. K."/>
            <person name="Thang M."/>
            <person name="Chan C."/>
        </authorList>
    </citation>
    <scope>NUCLEOTIDE SEQUENCE [LARGE SCALE GENOMIC DNA]</scope>
</reference>
<proteinExistence type="predicted"/>
<feature type="compositionally biased region" description="Polar residues" evidence="1">
    <location>
        <begin position="21"/>
        <end position="32"/>
    </location>
</feature>
<accession>A0ABP0MR52</accession>
<evidence type="ECO:0000313" key="2">
    <source>
        <dbReference type="EMBL" id="CAK9053568.1"/>
    </source>
</evidence>
<feature type="region of interest" description="Disordered" evidence="1">
    <location>
        <begin position="21"/>
        <end position="50"/>
    </location>
</feature>
<name>A0ABP0MR52_9DINO</name>
<gene>
    <name evidence="2" type="ORF">SCF082_LOCUS29169</name>
</gene>